<dbReference type="Gene3D" id="3.90.25.10">
    <property type="entry name" value="UDP-galactose 4-epimerase, domain 1"/>
    <property type="match status" value="1"/>
</dbReference>
<reference evidence="2 3" key="1">
    <citation type="submission" date="2017-08" db="EMBL/GenBank/DDBJ databases">
        <title>Multipartite genome sequences of Sinorhizobium species nodulating soybeans.</title>
        <authorList>
            <person name="Tian C.F."/>
        </authorList>
    </citation>
    <scope>NUCLEOTIDE SEQUENCE [LARGE SCALE GENOMIC DNA]</scope>
    <source>
        <strain evidence="2 3">CCBAU 05684</strain>
    </source>
</reference>
<dbReference type="eggNOG" id="COG0702">
    <property type="taxonomic scope" value="Bacteria"/>
</dbReference>
<proteinExistence type="predicted"/>
<dbReference type="InterPro" id="IPR051604">
    <property type="entry name" value="Ergot_Alk_Oxidoreductase"/>
</dbReference>
<protein>
    <recommendedName>
        <fullName evidence="1">NmrA-like domain-containing protein</fullName>
    </recommendedName>
</protein>
<dbReference type="PANTHER" id="PTHR43162">
    <property type="match status" value="1"/>
</dbReference>
<dbReference type="InterPro" id="IPR008030">
    <property type="entry name" value="NmrA-like"/>
</dbReference>
<evidence type="ECO:0000259" key="1">
    <source>
        <dbReference type="Pfam" id="PF05368"/>
    </source>
</evidence>
<dbReference type="CDD" id="cd05269">
    <property type="entry name" value="TMR_SDR_a"/>
    <property type="match status" value="1"/>
</dbReference>
<dbReference type="Gene3D" id="3.40.50.720">
    <property type="entry name" value="NAD(P)-binding Rossmann-like Domain"/>
    <property type="match status" value="1"/>
</dbReference>
<dbReference type="STRING" id="716928.GCA_000261485_01009"/>
<dbReference type="Pfam" id="PF05368">
    <property type="entry name" value="NmrA"/>
    <property type="match status" value="1"/>
</dbReference>
<feature type="domain" description="NmrA-like" evidence="1">
    <location>
        <begin position="3"/>
        <end position="269"/>
    </location>
</feature>
<dbReference type="InterPro" id="IPR036291">
    <property type="entry name" value="NAD(P)-bd_dom_sf"/>
</dbReference>
<evidence type="ECO:0000313" key="3">
    <source>
        <dbReference type="Proteomes" id="UP000217211"/>
    </source>
</evidence>
<dbReference type="EMBL" id="CP023067">
    <property type="protein sequence ID" value="ASY62075.1"/>
    <property type="molecule type" value="Genomic_DNA"/>
</dbReference>
<dbReference type="KEGG" id="esj:SJ05684_c06110"/>
<dbReference type="PANTHER" id="PTHR43162:SF1">
    <property type="entry name" value="PRESTALK A DIFFERENTIATION PROTEIN A"/>
    <property type="match status" value="1"/>
</dbReference>
<dbReference type="RefSeq" id="WP_034852358.1">
    <property type="nucleotide sequence ID" value="NZ_AJQT01000017.1"/>
</dbReference>
<gene>
    <name evidence="2" type="ORF">SJ05684_c06110</name>
</gene>
<organism evidence="2 3">
    <name type="scientific">Sinorhizobium sojae CCBAU 05684</name>
    <dbReference type="NCBI Taxonomy" id="716928"/>
    <lineage>
        <taxon>Bacteria</taxon>
        <taxon>Pseudomonadati</taxon>
        <taxon>Pseudomonadota</taxon>
        <taxon>Alphaproteobacteria</taxon>
        <taxon>Hyphomicrobiales</taxon>
        <taxon>Rhizobiaceae</taxon>
        <taxon>Sinorhizobium/Ensifer group</taxon>
        <taxon>Sinorhizobium</taxon>
    </lineage>
</organism>
<accession>A0A249P8I0</accession>
<evidence type="ECO:0000313" key="2">
    <source>
        <dbReference type="EMBL" id="ASY62075.1"/>
    </source>
</evidence>
<name>A0A249P8I0_9HYPH</name>
<keyword evidence="3" id="KW-1185">Reference proteome</keyword>
<dbReference type="Proteomes" id="UP000217211">
    <property type="component" value="Chromosome"/>
</dbReference>
<sequence>MAGKVLVLGASGTVGIEVLRALVKKGERVKAGSRRGTPVADAEVVMFDYRDCSTYGHALDGVDRICVIAPEGHLDPVALLKPIIQAAAARGIKTVLMSVIGVGGDDDPPHREVELFLEKTGAQFVIIRANWFADNFHGQWLESVRHGTIAVPAADGRTSFIDARDVAEGAASALTGDAFNGQVFDLTGPEALSYGEAAAILSQAAGRPIVYTPVDDETFIGLLADAGIPGDYARYLARRFQSVREGRAAIVTDDVERLTGRKPRTFETYARDHATALAA</sequence>
<dbReference type="AlphaFoldDB" id="A0A249P8I0"/>
<dbReference type="OrthoDB" id="109735at2"/>
<dbReference type="SUPFAM" id="SSF51735">
    <property type="entry name" value="NAD(P)-binding Rossmann-fold domains"/>
    <property type="match status" value="1"/>
</dbReference>